<sequence>MVGGVCITATGKLVSFSGWAAIDGYSRLGGFPWVSVGSLRAGSCCWAPCYPILACVLLTFPLPTKQAVICVTLRTRAGRCADALAGVGASMSSPLPPIPPRMRARGLVKGCIRILTDTAAHATGRSGVYMPLAVADSPTAAYFAASHPVTAATRCSMSRRSTLIVPNPPLFCMEDYSYICGETVLRTVYSLRVPYAGRYIGNGAPSSPDPRRALVADLPLPLQPKFNLVARII</sequence>
<evidence type="ECO:0000313" key="1">
    <source>
        <dbReference type="EMBL" id="KAK3311375.1"/>
    </source>
</evidence>
<proteinExistence type="predicted"/>
<dbReference type="GeneID" id="87890083"/>
<organism evidence="1 2">
    <name type="scientific">Chaetomium strumarium</name>
    <dbReference type="NCBI Taxonomy" id="1170767"/>
    <lineage>
        <taxon>Eukaryota</taxon>
        <taxon>Fungi</taxon>
        <taxon>Dikarya</taxon>
        <taxon>Ascomycota</taxon>
        <taxon>Pezizomycotina</taxon>
        <taxon>Sordariomycetes</taxon>
        <taxon>Sordariomycetidae</taxon>
        <taxon>Sordariales</taxon>
        <taxon>Chaetomiaceae</taxon>
        <taxon>Chaetomium</taxon>
    </lineage>
</organism>
<comment type="caution">
    <text evidence="1">The sequence shown here is derived from an EMBL/GenBank/DDBJ whole genome shotgun (WGS) entry which is preliminary data.</text>
</comment>
<name>A0AAJ0M755_9PEZI</name>
<accession>A0AAJ0M755</accession>
<evidence type="ECO:0000313" key="2">
    <source>
        <dbReference type="Proteomes" id="UP001273166"/>
    </source>
</evidence>
<dbReference type="Proteomes" id="UP001273166">
    <property type="component" value="Unassembled WGS sequence"/>
</dbReference>
<reference evidence="1" key="2">
    <citation type="submission" date="2023-06" db="EMBL/GenBank/DDBJ databases">
        <authorList>
            <consortium name="Lawrence Berkeley National Laboratory"/>
            <person name="Mondo S.J."/>
            <person name="Hensen N."/>
            <person name="Bonometti L."/>
            <person name="Westerberg I."/>
            <person name="Brannstrom I.O."/>
            <person name="Guillou S."/>
            <person name="Cros-Aarteil S."/>
            <person name="Calhoun S."/>
            <person name="Haridas S."/>
            <person name="Kuo A."/>
            <person name="Pangilinan J."/>
            <person name="Riley R."/>
            <person name="Labutti K."/>
            <person name="Andreopoulos B."/>
            <person name="Lipzen A."/>
            <person name="Chen C."/>
            <person name="Yanf M."/>
            <person name="Daum C."/>
            <person name="Ng V."/>
            <person name="Clum A."/>
            <person name="Steindorff A."/>
            <person name="Ohm R."/>
            <person name="Martin F."/>
            <person name="Silar P."/>
            <person name="Natvig D."/>
            <person name="Lalanne C."/>
            <person name="Gautier V."/>
            <person name="Ament-Velasquez S.L."/>
            <person name="Kruys A."/>
            <person name="Hutchinson M.I."/>
            <person name="Powell A.J."/>
            <person name="Barry K."/>
            <person name="Miller A.N."/>
            <person name="Grigoriev I.V."/>
            <person name="Debuchy R."/>
            <person name="Gladieux P."/>
            <person name="Thoren M.H."/>
            <person name="Johannesson H."/>
        </authorList>
    </citation>
    <scope>NUCLEOTIDE SEQUENCE</scope>
    <source>
        <strain evidence="1">CBS 333.67</strain>
    </source>
</reference>
<keyword evidence="2" id="KW-1185">Reference proteome</keyword>
<dbReference type="RefSeq" id="XP_062727155.1">
    <property type="nucleotide sequence ID" value="XM_062871254.1"/>
</dbReference>
<protein>
    <submittedName>
        <fullName evidence="1">Uncharacterized protein</fullName>
    </submittedName>
</protein>
<gene>
    <name evidence="1" type="ORF">B0T15DRAFT_72744</name>
</gene>
<dbReference type="AlphaFoldDB" id="A0AAJ0M755"/>
<reference evidence="1" key="1">
    <citation type="journal article" date="2023" name="Mol. Phylogenet. Evol.">
        <title>Genome-scale phylogeny and comparative genomics of the fungal order Sordariales.</title>
        <authorList>
            <person name="Hensen N."/>
            <person name="Bonometti L."/>
            <person name="Westerberg I."/>
            <person name="Brannstrom I.O."/>
            <person name="Guillou S."/>
            <person name="Cros-Aarteil S."/>
            <person name="Calhoun S."/>
            <person name="Haridas S."/>
            <person name="Kuo A."/>
            <person name="Mondo S."/>
            <person name="Pangilinan J."/>
            <person name="Riley R."/>
            <person name="LaButti K."/>
            <person name="Andreopoulos B."/>
            <person name="Lipzen A."/>
            <person name="Chen C."/>
            <person name="Yan M."/>
            <person name="Daum C."/>
            <person name="Ng V."/>
            <person name="Clum A."/>
            <person name="Steindorff A."/>
            <person name="Ohm R.A."/>
            <person name="Martin F."/>
            <person name="Silar P."/>
            <person name="Natvig D.O."/>
            <person name="Lalanne C."/>
            <person name="Gautier V."/>
            <person name="Ament-Velasquez S.L."/>
            <person name="Kruys A."/>
            <person name="Hutchinson M.I."/>
            <person name="Powell A.J."/>
            <person name="Barry K."/>
            <person name="Miller A.N."/>
            <person name="Grigoriev I.V."/>
            <person name="Debuchy R."/>
            <person name="Gladieux P."/>
            <person name="Hiltunen Thoren M."/>
            <person name="Johannesson H."/>
        </authorList>
    </citation>
    <scope>NUCLEOTIDE SEQUENCE</scope>
    <source>
        <strain evidence="1">CBS 333.67</strain>
    </source>
</reference>
<dbReference type="EMBL" id="JAUDZG010000001">
    <property type="protein sequence ID" value="KAK3311375.1"/>
    <property type="molecule type" value="Genomic_DNA"/>
</dbReference>